<dbReference type="InterPro" id="IPR027291">
    <property type="entry name" value="Glyco_hydro_38_N_sf"/>
</dbReference>
<dbReference type="InterPro" id="IPR000602">
    <property type="entry name" value="Glyco_hydro_38_N"/>
</dbReference>
<dbReference type="GO" id="GO:0004559">
    <property type="term" value="F:alpha-mannosidase activity"/>
    <property type="evidence" value="ECO:0007669"/>
    <property type="project" value="InterPro"/>
</dbReference>
<evidence type="ECO:0000313" key="4">
    <source>
        <dbReference type="Proteomes" id="UP000324233"/>
    </source>
</evidence>
<protein>
    <recommendedName>
        <fullName evidence="2">Glycoside hydrolase family 38 N-terminal domain-containing protein</fullName>
    </recommendedName>
</protein>
<organism evidence="3 4">
    <name type="scientific">Aquisphaera giovannonii</name>
    <dbReference type="NCBI Taxonomy" id="406548"/>
    <lineage>
        <taxon>Bacteria</taxon>
        <taxon>Pseudomonadati</taxon>
        <taxon>Planctomycetota</taxon>
        <taxon>Planctomycetia</taxon>
        <taxon>Isosphaerales</taxon>
        <taxon>Isosphaeraceae</taxon>
        <taxon>Aquisphaera</taxon>
    </lineage>
</organism>
<keyword evidence="4" id="KW-1185">Reference proteome</keyword>
<accession>A0A5B9VZC6</accession>
<evidence type="ECO:0000259" key="2">
    <source>
        <dbReference type="Pfam" id="PF01074"/>
    </source>
</evidence>
<evidence type="ECO:0000313" key="3">
    <source>
        <dbReference type="EMBL" id="QEH33409.1"/>
    </source>
</evidence>
<proteinExistence type="predicted"/>
<name>A0A5B9VZC6_9BACT</name>
<dbReference type="GO" id="GO:0009313">
    <property type="term" value="P:oligosaccharide catabolic process"/>
    <property type="evidence" value="ECO:0007669"/>
    <property type="project" value="TreeGrafter"/>
</dbReference>
<dbReference type="RefSeq" id="WP_148593259.1">
    <property type="nucleotide sequence ID" value="NZ_CP042997.1"/>
</dbReference>
<dbReference type="Gene3D" id="3.20.110.10">
    <property type="entry name" value="Glycoside hydrolase 38, N terminal domain"/>
    <property type="match status" value="1"/>
</dbReference>
<feature type="region of interest" description="Disordered" evidence="1">
    <location>
        <begin position="1"/>
        <end position="58"/>
    </location>
</feature>
<dbReference type="InterPro" id="IPR011013">
    <property type="entry name" value="Gal_mutarotase_sf_dom"/>
</dbReference>
<dbReference type="GO" id="GO:0006013">
    <property type="term" value="P:mannose metabolic process"/>
    <property type="evidence" value="ECO:0007669"/>
    <property type="project" value="InterPro"/>
</dbReference>
<dbReference type="SUPFAM" id="SSF74650">
    <property type="entry name" value="Galactose mutarotase-like"/>
    <property type="match status" value="1"/>
</dbReference>
<dbReference type="GO" id="GO:0030246">
    <property type="term" value="F:carbohydrate binding"/>
    <property type="evidence" value="ECO:0007669"/>
    <property type="project" value="InterPro"/>
</dbReference>
<dbReference type="SUPFAM" id="SSF88713">
    <property type="entry name" value="Glycoside hydrolase/deacetylase"/>
    <property type="match status" value="1"/>
</dbReference>
<evidence type="ECO:0000256" key="1">
    <source>
        <dbReference type="SAM" id="MobiDB-lite"/>
    </source>
</evidence>
<sequence>MSMPSQEPDGPGAGDDTASAVGAPAPLDRTPDLGPEPGREPEPASAEVPPSPRSGWKAVSLIPHDCKEPPASLADDLAQATWATVSAPWHPSLLSRSAAVPRIESLDSPVPPAPREIRIVPEGHLQRLPSGYMTQAEDAGAVVLEAGGDRAALVSKIQELLGAVGTPETSDDPGMIAAADDFLALGTARWMVRDLASAMGHEAAVNEEALSREVLAGADAWQACDRPTAVNRLRAAFEVLTQAREKFYPVDAYIVDLCLLDPELPPGSLAGPLDAHLAISFIAPARAIEAQAAGDPAGLERLRAAIDEGWADVAGGTYAEPEDLLLPLESVLWQFRRGAEVYRAHLDDRSVETYARRRFGLHPHVPQVAKRFGLRYAVHLGFDAGRFPVRPEPKRLWESPDGSNLESILRPPMAADRPSQGMLLPWRLAATMRNDHVATLPLAHWPTPVASWYLDVRRSAGYSPVLGRWVTLNDYFHLTDRPYETFRPDPDSYIDPYLTQALANRDRRPISRSARHHRLRAGLDATAWLRAMALAIPGVPAPAGGNEAAEGLPSTDAAEATLEAGDHPSAGREIEALQVAWAGRLAVAIAGAGARESAEARPGYLVLNPAGVPRRVAVMLADAPPGLHPEGPLRASQAIDGGVAAVVDVPAFGFAWIPAAAGAEPSPAPEPGVSAAGRILRNESIEVEIDESTGGIRAVMAVGESTARLGQQLVLNGLGKDDDKPAISQMKAESFQVDHDGPALVQATSKGSLVDPRGGLRLAGFTQRYRLWTGRPMLELDVTIHDIHRAAIDRMQGPAALREPWKYALACRWAWPDPGSMIRRTVFEAAELTELEQVSTPGCVDVSTRSQRTAIVFGGLPHHRRHGTRMLDTLLVAGMEEERSFRLGVVLDLEFPFQASADMLTPAPVVRTTTGPPPQGPRGWLIFLDQRSVAVTHVSFAETTGEDRPWGLVVHLIETAGHSSRCRVRFFRNPTWARQVDFQGDTVLDLSFEGDGVLVDLSPNEMARVEVTLG</sequence>
<dbReference type="PANTHER" id="PTHR46017:SF1">
    <property type="entry name" value="ALPHA-MANNOSIDASE 2C1"/>
    <property type="match status" value="1"/>
</dbReference>
<dbReference type="AlphaFoldDB" id="A0A5B9VZC6"/>
<dbReference type="OrthoDB" id="222074at2"/>
<dbReference type="KEGG" id="agv:OJF2_19100"/>
<feature type="domain" description="Glycoside hydrolase family 38 N-terminal" evidence="2">
    <location>
        <begin position="296"/>
        <end position="405"/>
    </location>
</feature>
<dbReference type="EMBL" id="CP042997">
    <property type="protein sequence ID" value="QEH33409.1"/>
    <property type="molecule type" value="Genomic_DNA"/>
</dbReference>
<dbReference type="PANTHER" id="PTHR46017">
    <property type="entry name" value="ALPHA-MANNOSIDASE 2C1"/>
    <property type="match status" value="1"/>
</dbReference>
<reference evidence="3 4" key="1">
    <citation type="submission" date="2019-08" db="EMBL/GenBank/DDBJ databases">
        <title>Deep-cultivation of Planctomycetes and their phenomic and genomic characterization uncovers novel biology.</title>
        <authorList>
            <person name="Wiegand S."/>
            <person name="Jogler M."/>
            <person name="Boedeker C."/>
            <person name="Pinto D."/>
            <person name="Vollmers J."/>
            <person name="Rivas-Marin E."/>
            <person name="Kohn T."/>
            <person name="Peeters S.H."/>
            <person name="Heuer A."/>
            <person name="Rast P."/>
            <person name="Oberbeckmann S."/>
            <person name="Bunk B."/>
            <person name="Jeske O."/>
            <person name="Meyerdierks A."/>
            <person name="Storesund J.E."/>
            <person name="Kallscheuer N."/>
            <person name="Luecker S."/>
            <person name="Lage O.M."/>
            <person name="Pohl T."/>
            <person name="Merkel B.J."/>
            <person name="Hornburger P."/>
            <person name="Mueller R.-W."/>
            <person name="Bruemmer F."/>
            <person name="Labrenz M."/>
            <person name="Spormann A.M."/>
            <person name="Op den Camp H."/>
            <person name="Overmann J."/>
            <person name="Amann R."/>
            <person name="Jetten M.S.M."/>
            <person name="Mascher T."/>
            <person name="Medema M.H."/>
            <person name="Devos D.P."/>
            <person name="Kaster A.-K."/>
            <person name="Ovreas L."/>
            <person name="Rohde M."/>
            <person name="Galperin M.Y."/>
            <person name="Jogler C."/>
        </authorList>
    </citation>
    <scope>NUCLEOTIDE SEQUENCE [LARGE SCALE GENOMIC DNA]</scope>
    <source>
        <strain evidence="3 4">OJF2</strain>
    </source>
</reference>
<gene>
    <name evidence="3" type="ORF">OJF2_19100</name>
</gene>
<dbReference type="InterPro" id="IPR011330">
    <property type="entry name" value="Glyco_hydro/deAcase_b/a-brl"/>
</dbReference>
<dbReference type="Pfam" id="PF01074">
    <property type="entry name" value="Glyco_hydro_38N"/>
    <property type="match status" value="1"/>
</dbReference>
<dbReference type="Proteomes" id="UP000324233">
    <property type="component" value="Chromosome"/>
</dbReference>